<reference evidence="3" key="1">
    <citation type="submission" date="2014-04" db="EMBL/GenBank/DDBJ databases">
        <title>Evolutionary Origins and Diversification of the Mycorrhizal Mutualists.</title>
        <authorList>
            <consortium name="DOE Joint Genome Institute"/>
            <consortium name="Mycorrhizal Genomics Consortium"/>
            <person name="Kohler A."/>
            <person name="Kuo A."/>
            <person name="Nagy L.G."/>
            <person name="Floudas D."/>
            <person name="Copeland A."/>
            <person name="Barry K.W."/>
            <person name="Cichocki N."/>
            <person name="Veneault-Fourrey C."/>
            <person name="LaButti K."/>
            <person name="Lindquist E.A."/>
            <person name="Lipzen A."/>
            <person name="Lundell T."/>
            <person name="Morin E."/>
            <person name="Murat C."/>
            <person name="Riley R."/>
            <person name="Ohm R."/>
            <person name="Sun H."/>
            <person name="Tunlid A."/>
            <person name="Henrissat B."/>
            <person name="Grigoriev I.V."/>
            <person name="Hibbett D.S."/>
            <person name="Martin F."/>
        </authorList>
    </citation>
    <scope>NUCLEOTIDE SEQUENCE [LARGE SCALE GENOMIC DNA]</scope>
    <source>
        <strain evidence="3">FD-334 SS-4</strain>
    </source>
</reference>
<gene>
    <name evidence="2" type="ORF">HYPSUDRAFT_199268</name>
</gene>
<feature type="compositionally biased region" description="Basic residues" evidence="1">
    <location>
        <begin position="416"/>
        <end position="438"/>
    </location>
</feature>
<accession>A0A0D2LES6</accession>
<evidence type="ECO:0000313" key="2">
    <source>
        <dbReference type="EMBL" id="KJA26037.1"/>
    </source>
</evidence>
<feature type="region of interest" description="Disordered" evidence="1">
    <location>
        <begin position="302"/>
        <end position="479"/>
    </location>
</feature>
<evidence type="ECO:0000256" key="1">
    <source>
        <dbReference type="SAM" id="MobiDB-lite"/>
    </source>
</evidence>
<sequence>MRHDKQVAAAAWVLMQRVAPTLEEFNIPESSHFRYIRQTLIPGPVDLGVLARVRWGTLDDAFARRAVHPALRAVGLMMRICHGRAEDADGHPAEGVVGAEALGVRSRNPIQRPIPVDVVGIVFFGAGDAQRSTEQGRGVTSRRTRRTFLRQTYGLLIASDGRTHYAPLPSRAADFYVNQEAACIRRLRTVFPKAPRMVQNTDECPPCAGIHRQHALVARPVLSHAENDESVLRSSSAEARGAVVRTGVGTWPYLLPSKQFPSPDMSIAVFAVEIEFADGASGAPSLPSGSEYYASKKFADMDERTDDEEPKEEEPPEEVITTKRGRRAKKMEFVESSDNNGEGEDDPDVEIPAQDLLNESSNRKATRASTVKHHIDEDKEEDSRSRGLTRAARLNGLITPDDEEPRDDFQGYSPRNRTKRLRLPLRSREQRIHKRNAARMKDEDYEHSSGHDMLGFPGEPEREPEPEDAGDGKPYSLRQRKNISYAILAPLEESVKATRQGGKLGVAAALEATEPKRD</sequence>
<dbReference type="AlphaFoldDB" id="A0A0D2LES6"/>
<organism evidence="2 3">
    <name type="scientific">Hypholoma sublateritium (strain FD-334 SS-4)</name>
    <dbReference type="NCBI Taxonomy" id="945553"/>
    <lineage>
        <taxon>Eukaryota</taxon>
        <taxon>Fungi</taxon>
        <taxon>Dikarya</taxon>
        <taxon>Basidiomycota</taxon>
        <taxon>Agaricomycotina</taxon>
        <taxon>Agaricomycetes</taxon>
        <taxon>Agaricomycetidae</taxon>
        <taxon>Agaricales</taxon>
        <taxon>Agaricineae</taxon>
        <taxon>Strophariaceae</taxon>
        <taxon>Hypholoma</taxon>
    </lineage>
</organism>
<protein>
    <submittedName>
        <fullName evidence="2">Uncharacterized protein</fullName>
    </submittedName>
</protein>
<proteinExistence type="predicted"/>
<feature type="compositionally biased region" description="Acidic residues" evidence="1">
    <location>
        <begin position="303"/>
        <end position="317"/>
    </location>
</feature>
<dbReference type="Proteomes" id="UP000054270">
    <property type="component" value="Unassembled WGS sequence"/>
</dbReference>
<keyword evidence="3" id="KW-1185">Reference proteome</keyword>
<feature type="compositionally biased region" description="Basic and acidic residues" evidence="1">
    <location>
        <begin position="439"/>
        <end position="450"/>
    </location>
</feature>
<evidence type="ECO:0000313" key="3">
    <source>
        <dbReference type="Proteomes" id="UP000054270"/>
    </source>
</evidence>
<dbReference type="STRING" id="945553.A0A0D2LES6"/>
<feature type="compositionally biased region" description="Basic and acidic residues" evidence="1">
    <location>
        <begin position="373"/>
        <end position="385"/>
    </location>
</feature>
<dbReference type="OrthoDB" id="2745898at2759"/>
<name>A0A0D2LES6_HYPSF</name>
<dbReference type="EMBL" id="KN817529">
    <property type="protein sequence ID" value="KJA26037.1"/>
    <property type="molecule type" value="Genomic_DNA"/>
</dbReference>